<keyword evidence="3 5" id="KW-0378">Hydrolase</keyword>
<dbReference type="InterPro" id="IPR015500">
    <property type="entry name" value="Peptidase_S8_subtilisin-rel"/>
</dbReference>
<dbReference type="PANTHER" id="PTHR43806:SF11">
    <property type="entry name" value="CEREVISIN-RELATED"/>
    <property type="match status" value="1"/>
</dbReference>
<name>A0A931AF09_9ACTN</name>
<dbReference type="Gene3D" id="3.40.50.200">
    <property type="entry name" value="Peptidase S8/S53 domain"/>
    <property type="match status" value="1"/>
</dbReference>
<keyword evidence="11" id="KW-1185">Reference proteome</keyword>
<dbReference type="PRINTS" id="PR00723">
    <property type="entry name" value="SUBTILISIN"/>
</dbReference>
<evidence type="ECO:0000259" key="9">
    <source>
        <dbReference type="Pfam" id="PF00082"/>
    </source>
</evidence>
<dbReference type="Pfam" id="PF00082">
    <property type="entry name" value="Peptidase_S8"/>
    <property type="match status" value="1"/>
</dbReference>
<dbReference type="PROSITE" id="PS00136">
    <property type="entry name" value="SUBTILASE_ASP"/>
    <property type="match status" value="1"/>
</dbReference>
<proteinExistence type="inferred from homology"/>
<feature type="compositionally biased region" description="Pro residues" evidence="7">
    <location>
        <begin position="449"/>
        <end position="461"/>
    </location>
</feature>
<dbReference type="GO" id="GO:0004252">
    <property type="term" value="F:serine-type endopeptidase activity"/>
    <property type="evidence" value="ECO:0007669"/>
    <property type="project" value="UniProtKB-UniRule"/>
</dbReference>
<evidence type="ECO:0000256" key="3">
    <source>
        <dbReference type="ARBA" id="ARBA00022801"/>
    </source>
</evidence>
<evidence type="ECO:0000313" key="10">
    <source>
        <dbReference type="EMBL" id="MBF8189879.1"/>
    </source>
</evidence>
<dbReference type="PROSITE" id="PS00138">
    <property type="entry name" value="SUBTILASE_SER"/>
    <property type="match status" value="1"/>
</dbReference>
<evidence type="ECO:0000256" key="1">
    <source>
        <dbReference type="ARBA" id="ARBA00011073"/>
    </source>
</evidence>
<organism evidence="10 11">
    <name type="scientific">Nonomuraea cypriaca</name>
    <dbReference type="NCBI Taxonomy" id="1187855"/>
    <lineage>
        <taxon>Bacteria</taxon>
        <taxon>Bacillati</taxon>
        <taxon>Actinomycetota</taxon>
        <taxon>Actinomycetes</taxon>
        <taxon>Streptosporangiales</taxon>
        <taxon>Streptosporangiaceae</taxon>
        <taxon>Nonomuraea</taxon>
    </lineage>
</organism>
<reference evidence="10" key="1">
    <citation type="submission" date="2020-11" db="EMBL/GenBank/DDBJ databases">
        <title>Whole-genome analyses of Nonomuraea sp. K274.</title>
        <authorList>
            <person name="Veyisoglu A."/>
        </authorList>
    </citation>
    <scope>NUCLEOTIDE SEQUENCE</scope>
    <source>
        <strain evidence="10">K274</strain>
    </source>
</reference>
<dbReference type="PROSITE" id="PS51892">
    <property type="entry name" value="SUBTILASE"/>
    <property type="match status" value="1"/>
</dbReference>
<dbReference type="Proteomes" id="UP000605361">
    <property type="component" value="Unassembled WGS sequence"/>
</dbReference>
<dbReference type="EMBL" id="JADOGI010000104">
    <property type="protein sequence ID" value="MBF8189879.1"/>
    <property type="molecule type" value="Genomic_DNA"/>
</dbReference>
<evidence type="ECO:0000256" key="7">
    <source>
        <dbReference type="SAM" id="MobiDB-lite"/>
    </source>
</evidence>
<dbReference type="InterPro" id="IPR050131">
    <property type="entry name" value="Peptidase_S8_subtilisin-like"/>
</dbReference>
<keyword evidence="4 5" id="KW-0720">Serine protease</keyword>
<feature type="compositionally biased region" description="Low complexity" evidence="7">
    <location>
        <begin position="462"/>
        <end position="484"/>
    </location>
</feature>
<feature type="signal peptide" evidence="8">
    <location>
        <begin position="1"/>
        <end position="29"/>
    </location>
</feature>
<feature type="active site" description="Charge relay system" evidence="5">
    <location>
        <position position="392"/>
    </location>
</feature>
<feature type="chain" id="PRO_5037205290" evidence="8">
    <location>
        <begin position="30"/>
        <end position="656"/>
    </location>
</feature>
<feature type="region of interest" description="Disordered" evidence="7">
    <location>
        <begin position="445"/>
        <end position="531"/>
    </location>
</feature>
<dbReference type="InterPro" id="IPR000209">
    <property type="entry name" value="Peptidase_S8/S53_dom"/>
</dbReference>
<accession>A0A931AF09</accession>
<keyword evidence="2 5" id="KW-0645">Protease</keyword>
<dbReference type="AlphaFoldDB" id="A0A931AF09"/>
<evidence type="ECO:0000256" key="6">
    <source>
        <dbReference type="RuleBase" id="RU003355"/>
    </source>
</evidence>
<evidence type="ECO:0000256" key="4">
    <source>
        <dbReference type="ARBA" id="ARBA00022825"/>
    </source>
</evidence>
<feature type="domain" description="Peptidase S8/S53" evidence="9">
    <location>
        <begin position="138"/>
        <end position="416"/>
    </location>
</feature>
<dbReference type="InterPro" id="IPR022398">
    <property type="entry name" value="Peptidase_S8_His-AS"/>
</dbReference>
<keyword evidence="8" id="KW-0732">Signal</keyword>
<dbReference type="PROSITE" id="PS00137">
    <property type="entry name" value="SUBTILASE_HIS"/>
    <property type="match status" value="1"/>
</dbReference>
<comment type="similarity">
    <text evidence="1 5 6">Belongs to the peptidase S8 family.</text>
</comment>
<evidence type="ECO:0000256" key="2">
    <source>
        <dbReference type="ARBA" id="ARBA00022670"/>
    </source>
</evidence>
<dbReference type="GO" id="GO:0006508">
    <property type="term" value="P:proteolysis"/>
    <property type="evidence" value="ECO:0007669"/>
    <property type="project" value="UniProtKB-KW"/>
</dbReference>
<dbReference type="SUPFAM" id="SSF52743">
    <property type="entry name" value="Subtilisin-like"/>
    <property type="match status" value="1"/>
</dbReference>
<feature type="active site" description="Charge relay system" evidence="5">
    <location>
        <position position="212"/>
    </location>
</feature>
<evidence type="ECO:0000313" key="11">
    <source>
        <dbReference type="Proteomes" id="UP000605361"/>
    </source>
</evidence>
<dbReference type="InterPro" id="IPR023828">
    <property type="entry name" value="Peptidase_S8_Ser-AS"/>
</dbReference>
<evidence type="ECO:0000256" key="8">
    <source>
        <dbReference type="SAM" id="SignalP"/>
    </source>
</evidence>
<protein>
    <submittedName>
        <fullName evidence="10">S8 family serine peptidase</fullName>
    </submittedName>
</protein>
<dbReference type="InterPro" id="IPR023827">
    <property type="entry name" value="Peptidase_S8_Asp-AS"/>
</dbReference>
<dbReference type="PANTHER" id="PTHR43806">
    <property type="entry name" value="PEPTIDASE S8"/>
    <property type="match status" value="1"/>
</dbReference>
<dbReference type="InterPro" id="IPR036852">
    <property type="entry name" value="Peptidase_S8/S53_dom_sf"/>
</dbReference>
<gene>
    <name evidence="10" type="ORF">ITP53_29970</name>
</gene>
<comment type="caution">
    <text evidence="10">The sequence shown here is derived from an EMBL/GenBank/DDBJ whole genome shotgun (WGS) entry which is preliminary data.</text>
</comment>
<evidence type="ECO:0000256" key="5">
    <source>
        <dbReference type="PROSITE-ProRule" id="PRU01240"/>
    </source>
</evidence>
<sequence length="656" mass="67745">MRLRSLLASACALAFTMTAAVAVSAPAQAAAGDPEVAPNITSEVKSGDEVRAIIELKAGQSVAAVADKAEAASGGTDVVNETISDEFLVVNVDKKTLDTLKTDTRVAAIYEDRLSPVTLDVSTKVIGSDKANASGWTGKGYSVAVLDTGIDRNHPFFAGRITAEACFSITDPNPAYLAKSLCPNGQASQTGAGAADAETAQCMVGSSNACYHGTHVAGIAAGKKTGNVTFSGVAPDAGIVPIQVFTRLEGPICAQLGGQTPCFGSFTSSQKAALQWLQANHAGVVAANMSLGGGPKQTQACDTNEEYGALTGEISALLGAGVATVVASGNEDHTDGVASPACISSAVTVGATDNTDGVASFGNRGRLLDLFAPGVDINSAIPNGYASLDGTSMAAPHVAGALAVMKQAYPNRDATWLVNRLRTTGKAITYPSGNRNVTTRRIDLAAAVPPGPTTSPTPTPTVTPTGTPTATPTGRPTRTPTTRPTTPPSSSPKPTSAPEQPQPTYHPENPDANYNPVPVPDTCKRGKGKKPLSAKAWATEMLRSKGSLSDATLFCYIQIAQKASKVFPELTNAGSVAKAYKVLNPKSKAAKALIDRELLASWLNYAHGVYNTSGKVYKQTTLKQALSAAERHRTGKSTSASQLKKSASYLYKHVNK</sequence>
<dbReference type="RefSeq" id="WP_195898809.1">
    <property type="nucleotide sequence ID" value="NZ_JADOGI010000104.1"/>
</dbReference>
<feature type="active site" description="Charge relay system" evidence="5">
    <location>
        <position position="147"/>
    </location>
</feature>